<accession>B0P7H6</accession>
<evidence type="ECO:0000313" key="1">
    <source>
        <dbReference type="EMBL" id="EDS12479.1"/>
    </source>
</evidence>
<dbReference type="HOGENOM" id="CLU_3113892_0_0_9"/>
<name>B0P7H6_9FIRM</name>
<gene>
    <name evidence="1" type="ORF">ANACOL_00707</name>
</gene>
<dbReference type="EMBL" id="ABGD02000006">
    <property type="protein sequence ID" value="EDS12479.1"/>
    <property type="molecule type" value="Genomic_DNA"/>
</dbReference>
<protein>
    <submittedName>
        <fullName evidence="1">Uncharacterized protein</fullName>
    </submittedName>
</protein>
<dbReference type="Proteomes" id="UP000003803">
    <property type="component" value="Unassembled WGS sequence"/>
</dbReference>
<dbReference type="AlphaFoldDB" id="B0P7H6"/>
<sequence length="50" mass="5937">MIIKVHQGVVLCLKNMNKSRFCSPGFKQWLKPESYSEKLQHNMDQQINMQ</sequence>
<evidence type="ECO:0000313" key="2">
    <source>
        <dbReference type="Proteomes" id="UP000003803"/>
    </source>
</evidence>
<reference evidence="1" key="1">
    <citation type="submission" date="2007-11" db="EMBL/GenBank/DDBJ databases">
        <authorList>
            <person name="Fulton L."/>
            <person name="Clifton S."/>
            <person name="Fulton B."/>
            <person name="Xu J."/>
            <person name="Minx P."/>
            <person name="Pepin K.H."/>
            <person name="Johnson M."/>
            <person name="Thiruvilangam P."/>
            <person name="Bhonagiri V."/>
            <person name="Nash W.E."/>
            <person name="Mardis E.R."/>
            <person name="Wilson R.K."/>
        </authorList>
    </citation>
    <scope>NUCLEOTIDE SEQUENCE [LARGE SCALE GENOMIC DNA]</scope>
    <source>
        <strain evidence="1">DSM 17241</strain>
    </source>
</reference>
<keyword evidence="2" id="KW-1185">Reference proteome</keyword>
<reference evidence="1" key="2">
    <citation type="submission" date="2013-09" db="EMBL/GenBank/DDBJ databases">
        <title>Draft genome sequence of Anaerotruncus colihominis(DSM 17241).</title>
        <authorList>
            <person name="Sudarsanam P."/>
            <person name="Ley R."/>
            <person name="Guruge J."/>
            <person name="Turnbaugh P.J."/>
            <person name="Mahowald M."/>
            <person name="Liep D."/>
            <person name="Gordon J."/>
        </authorList>
    </citation>
    <scope>NUCLEOTIDE SEQUENCE</scope>
    <source>
        <strain evidence="1">DSM 17241</strain>
    </source>
</reference>
<proteinExistence type="predicted"/>
<comment type="caution">
    <text evidence="1">The sequence shown here is derived from an EMBL/GenBank/DDBJ whole genome shotgun (WGS) entry which is preliminary data.</text>
</comment>
<organism evidence="1 2">
    <name type="scientific">Anaerotruncus colihominis DSM 17241</name>
    <dbReference type="NCBI Taxonomy" id="445972"/>
    <lineage>
        <taxon>Bacteria</taxon>
        <taxon>Bacillati</taxon>
        <taxon>Bacillota</taxon>
        <taxon>Clostridia</taxon>
        <taxon>Eubacteriales</taxon>
        <taxon>Oscillospiraceae</taxon>
        <taxon>Anaerotruncus</taxon>
    </lineage>
</organism>